<evidence type="ECO:0000313" key="9">
    <source>
        <dbReference type="Proteomes" id="UP000790580"/>
    </source>
</evidence>
<dbReference type="Gene3D" id="3.40.50.10810">
    <property type="entry name" value="Tandem AAA-ATPase domain"/>
    <property type="match status" value="1"/>
</dbReference>
<dbReference type="Pfam" id="PF00271">
    <property type="entry name" value="Helicase_C"/>
    <property type="match status" value="1"/>
</dbReference>
<sequence>MLDVGDIVKGPFWSEIVEIKKCELIDDALYVVEAIGRQSSQFYETYLEDYQLEQLERLQQRTNTSFNKERLQHFLQYYVLRADEKYSESQARGNNKMMPLPHQIEAVYSRMLQSPQVRYLLADDPGAGKTIMSGMLLRELMGRDMVERVLILVPPLVLKQWQEELREKFSEDFVIVNRTLLNSAGDMNPFETHDKLLTSLYWASREEVKNLILKANFDLVIVDEAHKMAAYTHGVKKKKVQRTKMFQLGETLLRHTEHCLLLTATPHKGDKENFRHLMSLIDHDIFSKLNSSESLFEKSNPFVIRRLKEVMVKFDGTPLFPKRTTKTLGFDLSKEEIELYEEVTEYVREHFNRAKQNNKPSVAFAMMLLQRRLSSSVEAIYLSLVRRKERLEEVMTQERKSHQLDIDPYEELSPEEQEELEMNVEGETDTLDLAELQLEIDVLSRLIRKTNQVRQSGTERKYMELERTLFGPDGLLAKGEKILIFTESKDTLHFLEQRLLGYVPEVTKIIGNYSMDKRREQVERFRNEAQVMLATDAGGESINLQFCNQMINYDIPWNPNRLEQRMGRIHRIGQKNEVFIFNLVATNTREGDVLSRLLTKLEMMREDLGQELVYDFIGDVLEEQSVDLSSLMEEAISGREHLDDIIARMEKALSEEHKRLLELTKNERVDEQSFDLPGMRRAHHERTITSLPARVYGEFVVKQFETSRIRLNVSHDRKIARIERFPKNIREFARKQKIMINTEESTRFALKSRAQKENLELIKSSDPVYKLSMILTANEVQQIVLPVCVLNGNVTEPLTVELSEVRIVDGTGRELEQKLLLLAKRDDGRRVTISPYLLFESELRLTNANIPEEQGFKGEVIQQARKLLRSVQLKRDHYVNRKSMYLRKAFDEQMNTLQKRLQQYESNNDDNRNSALINQTYTQIEDLEERSRERLDEMERERSIQLRPVKRLAQIRIEPLTEAYPRLIPEDVYSLIKQYELENGRVNVTPQSAFGLIDFTSETPDGEIRLILFTTNINELLNHLRIEDYEHIRDSVYVYELDSDSIMVDKPLSLLISESLL</sequence>
<evidence type="ECO:0000256" key="1">
    <source>
        <dbReference type="ARBA" id="ARBA00022741"/>
    </source>
</evidence>
<dbReference type="Pfam" id="PF00176">
    <property type="entry name" value="SNF2-rel_dom"/>
    <property type="match status" value="1"/>
</dbReference>
<dbReference type="Gene3D" id="3.40.50.300">
    <property type="entry name" value="P-loop containing nucleotide triphosphate hydrolases"/>
    <property type="match status" value="1"/>
</dbReference>
<dbReference type="CDD" id="cd18011">
    <property type="entry name" value="DEXDc_RapA"/>
    <property type="match status" value="1"/>
</dbReference>
<keyword evidence="1" id="KW-0547">Nucleotide-binding</keyword>
<comment type="caution">
    <text evidence="8">The sequence shown here is derived from an EMBL/GenBank/DDBJ whole genome shotgun (WGS) entry which is preliminary data.</text>
</comment>
<dbReference type="SMART" id="SM00487">
    <property type="entry name" value="DEXDc"/>
    <property type="match status" value="1"/>
</dbReference>
<dbReference type="RefSeq" id="WP_088074354.1">
    <property type="nucleotide sequence ID" value="NZ_JAHQCR010000039.1"/>
</dbReference>
<evidence type="ECO:0000259" key="7">
    <source>
        <dbReference type="PROSITE" id="PS51194"/>
    </source>
</evidence>
<evidence type="ECO:0000313" key="8">
    <source>
        <dbReference type="EMBL" id="MBU9721623.1"/>
    </source>
</evidence>
<reference evidence="8 9" key="1">
    <citation type="submission" date="2021-06" db="EMBL/GenBank/DDBJ databases">
        <title>Bacillus sp. RD4P76, an endophyte from a halophyte.</title>
        <authorList>
            <person name="Sun J.-Q."/>
        </authorList>
    </citation>
    <scope>NUCLEOTIDE SEQUENCE [LARGE SCALE GENOMIC DNA]</scope>
    <source>
        <strain evidence="8 9">JCM 17098</strain>
    </source>
</reference>
<evidence type="ECO:0000256" key="2">
    <source>
        <dbReference type="ARBA" id="ARBA00022801"/>
    </source>
</evidence>
<organism evidence="8 9">
    <name type="scientific">Evansella alkalicola</name>
    <dbReference type="NCBI Taxonomy" id="745819"/>
    <lineage>
        <taxon>Bacteria</taxon>
        <taxon>Bacillati</taxon>
        <taxon>Bacillota</taxon>
        <taxon>Bacilli</taxon>
        <taxon>Bacillales</taxon>
        <taxon>Bacillaceae</taxon>
        <taxon>Evansella</taxon>
    </lineage>
</organism>
<dbReference type="CDD" id="cd18793">
    <property type="entry name" value="SF2_C_SNF"/>
    <property type="match status" value="1"/>
</dbReference>
<feature type="domain" description="Helicase ATP-binding" evidence="6">
    <location>
        <begin position="110"/>
        <end position="284"/>
    </location>
</feature>
<dbReference type="InterPro" id="IPR049730">
    <property type="entry name" value="SNF2/RAD54-like_C"/>
</dbReference>
<dbReference type="InterPro" id="IPR001650">
    <property type="entry name" value="Helicase_C-like"/>
</dbReference>
<feature type="domain" description="Helicase C-terminal" evidence="7">
    <location>
        <begin position="457"/>
        <end position="629"/>
    </location>
</feature>
<protein>
    <submittedName>
        <fullName evidence="8">DEAD/DEAH box helicase</fullName>
    </submittedName>
</protein>
<feature type="coiled-coil region" evidence="5">
    <location>
        <begin position="887"/>
        <end position="941"/>
    </location>
</feature>
<dbReference type="SMART" id="SM00490">
    <property type="entry name" value="HELICc"/>
    <property type="match status" value="1"/>
</dbReference>
<evidence type="ECO:0000256" key="5">
    <source>
        <dbReference type="SAM" id="Coils"/>
    </source>
</evidence>
<evidence type="ECO:0000259" key="6">
    <source>
        <dbReference type="PROSITE" id="PS51192"/>
    </source>
</evidence>
<proteinExistence type="predicted"/>
<name>A0ABS6JSZ6_9BACI</name>
<dbReference type="SUPFAM" id="SSF52540">
    <property type="entry name" value="P-loop containing nucleoside triphosphate hydrolases"/>
    <property type="match status" value="2"/>
</dbReference>
<keyword evidence="9" id="KW-1185">Reference proteome</keyword>
<keyword evidence="2" id="KW-0378">Hydrolase</keyword>
<dbReference type="InterPro" id="IPR038718">
    <property type="entry name" value="SNF2-like_sf"/>
</dbReference>
<gene>
    <name evidence="8" type="ORF">KS407_09230</name>
</gene>
<dbReference type="InterPro" id="IPR057342">
    <property type="entry name" value="DEXDc_RapA"/>
</dbReference>
<dbReference type="Proteomes" id="UP000790580">
    <property type="component" value="Unassembled WGS sequence"/>
</dbReference>
<dbReference type="InterPro" id="IPR014001">
    <property type="entry name" value="Helicase_ATP-bd"/>
</dbReference>
<dbReference type="GO" id="GO:0004386">
    <property type="term" value="F:helicase activity"/>
    <property type="evidence" value="ECO:0007669"/>
    <property type="project" value="UniProtKB-KW"/>
</dbReference>
<dbReference type="EMBL" id="JAHQCR010000039">
    <property type="protein sequence ID" value="MBU9721623.1"/>
    <property type="molecule type" value="Genomic_DNA"/>
</dbReference>
<evidence type="ECO:0000256" key="4">
    <source>
        <dbReference type="ARBA" id="ARBA00022840"/>
    </source>
</evidence>
<dbReference type="PROSITE" id="PS51194">
    <property type="entry name" value="HELICASE_CTER"/>
    <property type="match status" value="1"/>
</dbReference>
<accession>A0ABS6JSZ6</accession>
<keyword evidence="4" id="KW-0067">ATP-binding</keyword>
<evidence type="ECO:0000256" key="3">
    <source>
        <dbReference type="ARBA" id="ARBA00022806"/>
    </source>
</evidence>
<dbReference type="PANTHER" id="PTHR10799">
    <property type="entry name" value="SNF2/RAD54 HELICASE FAMILY"/>
    <property type="match status" value="1"/>
</dbReference>
<keyword evidence="5" id="KW-0175">Coiled coil</keyword>
<keyword evidence="3 8" id="KW-0347">Helicase</keyword>
<feature type="coiled-coil region" evidence="5">
    <location>
        <begin position="417"/>
        <end position="453"/>
    </location>
</feature>
<dbReference type="PROSITE" id="PS51192">
    <property type="entry name" value="HELICASE_ATP_BIND_1"/>
    <property type="match status" value="1"/>
</dbReference>
<dbReference type="InterPro" id="IPR000330">
    <property type="entry name" value="SNF2_N"/>
</dbReference>
<dbReference type="InterPro" id="IPR027417">
    <property type="entry name" value="P-loop_NTPase"/>
</dbReference>